<protein>
    <recommendedName>
        <fullName evidence="3">histidine kinase</fullName>
        <ecNumber evidence="3">2.7.13.3</ecNumber>
    </recommendedName>
</protein>
<proteinExistence type="predicted"/>
<accession>A0A4R6A4E4</accession>
<evidence type="ECO:0000256" key="9">
    <source>
        <dbReference type="ARBA" id="ARBA00023136"/>
    </source>
</evidence>
<dbReference type="AlphaFoldDB" id="A0A4R6A4E4"/>
<comment type="catalytic activity">
    <reaction evidence="1">
        <text>ATP + protein L-histidine = ADP + protein N-phospho-L-histidine.</text>
        <dbReference type="EC" id="2.7.13.3"/>
    </reaction>
</comment>
<feature type="transmembrane region" description="Helical" evidence="11">
    <location>
        <begin position="6"/>
        <end position="26"/>
    </location>
</feature>
<evidence type="ECO:0000313" key="14">
    <source>
        <dbReference type="Proteomes" id="UP000295701"/>
    </source>
</evidence>
<dbReference type="InterPro" id="IPR003661">
    <property type="entry name" value="HisK_dim/P_dom"/>
</dbReference>
<evidence type="ECO:0000256" key="10">
    <source>
        <dbReference type="SAM" id="Coils"/>
    </source>
</evidence>
<dbReference type="SUPFAM" id="SSF55874">
    <property type="entry name" value="ATPase domain of HSP90 chaperone/DNA topoisomerase II/histidine kinase"/>
    <property type="match status" value="1"/>
</dbReference>
<organism evidence="13 14">
    <name type="scientific">Palleronia sediminis</name>
    <dbReference type="NCBI Taxonomy" id="2547833"/>
    <lineage>
        <taxon>Bacteria</taxon>
        <taxon>Pseudomonadati</taxon>
        <taxon>Pseudomonadota</taxon>
        <taxon>Alphaproteobacteria</taxon>
        <taxon>Rhodobacterales</taxon>
        <taxon>Roseobacteraceae</taxon>
        <taxon>Palleronia</taxon>
    </lineage>
</organism>
<evidence type="ECO:0000259" key="12">
    <source>
        <dbReference type="PROSITE" id="PS50109"/>
    </source>
</evidence>
<evidence type="ECO:0000256" key="3">
    <source>
        <dbReference type="ARBA" id="ARBA00012438"/>
    </source>
</evidence>
<keyword evidence="4" id="KW-0597">Phosphoprotein</keyword>
<gene>
    <name evidence="13" type="ORF">E2L08_12910</name>
</gene>
<dbReference type="CDD" id="cd00075">
    <property type="entry name" value="HATPase"/>
    <property type="match status" value="1"/>
</dbReference>
<dbReference type="GO" id="GO:0000155">
    <property type="term" value="F:phosphorelay sensor kinase activity"/>
    <property type="evidence" value="ECO:0007669"/>
    <property type="project" value="InterPro"/>
</dbReference>
<keyword evidence="7 13" id="KW-0418">Kinase</keyword>
<keyword evidence="5" id="KW-0808">Transferase</keyword>
<feature type="transmembrane region" description="Helical" evidence="11">
    <location>
        <begin position="158"/>
        <end position="177"/>
    </location>
</feature>
<dbReference type="PRINTS" id="PR00344">
    <property type="entry name" value="BCTRLSENSOR"/>
</dbReference>
<evidence type="ECO:0000256" key="4">
    <source>
        <dbReference type="ARBA" id="ARBA00022553"/>
    </source>
</evidence>
<sequence length="466" mass="50912">MLNSLSGRFLILTVIFVMLAEVLIFVPSVARFREDYLYTAVERAHIASLAALSDDMVNPALERELLETVGVYNIVLRADDARQLVLSSEIPSPVAATYDLRDATAVTLIRDAMATLVQDSDEIVRVLATPPRRPNLVIEVTLADGPLRMAMLQYGLRVLILSAVISGMTAILLFWAVRRVIVLPIRGVVQAMESYAEAPEDARRVIVPSAGVRELRTAEQALRSLQTQLTAALRQRQRLAQLGGAVAKISHDLRNVLTTAQLFADRLEETSEDPTAKRLLPKLLNSISRAISICEGTLAFGRVDEPQPALQRVPLGDIVEDVIEGERLAAADQNVTIERDIPHEMYVRADPEQLYRVLGNLVRNARQALALRPEGGRIAILGRETESDWIVEVSDTGPGLPPRARDHLFEPFASASGKGGTGLGLTIAHELVRGHGGTLTLVETGPEGTRFEIRLPRAVVGLDAPE</sequence>
<keyword evidence="6 11" id="KW-0812">Transmembrane</keyword>
<evidence type="ECO:0000313" key="13">
    <source>
        <dbReference type="EMBL" id="TDL77685.1"/>
    </source>
</evidence>
<evidence type="ECO:0000256" key="1">
    <source>
        <dbReference type="ARBA" id="ARBA00000085"/>
    </source>
</evidence>
<dbReference type="InterPro" id="IPR050428">
    <property type="entry name" value="TCS_sensor_his_kinase"/>
</dbReference>
<dbReference type="InterPro" id="IPR036890">
    <property type="entry name" value="HATPase_C_sf"/>
</dbReference>
<dbReference type="Proteomes" id="UP000295701">
    <property type="component" value="Unassembled WGS sequence"/>
</dbReference>
<dbReference type="Gene3D" id="3.30.565.10">
    <property type="entry name" value="Histidine kinase-like ATPase, C-terminal domain"/>
    <property type="match status" value="1"/>
</dbReference>
<evidence type="ECO:0000256" key="11">
    <source>
        <dbReference type="SAM" id="Phobius"/>
    </source>
</evidence>
<keyword evidence="10" id="KW-0175">Coiled coil</keyword>
<dbReference type="SMART" id="SM00387">
    <property type="entry name" value="HATPase_c"/>
    <property type="match status" value="1"/>
</dbReference>
<name>A0A4R6A4E4_9RHOB</name>
<dbReference type="Pfam" id="PF00512">
    <property type="entry name" value="HisKA"/>
    <property type="match status" value="1"/>
</dbReference>
<dbReference type="SUPFAM" id="SSF47384">
    <property type="entry name" value="Homodimeric domain of signal transducing histidine kinase"/>
    <property type="match status" value="1"/>
</dbReference>
<dbReference type="GO" id="GO:0016020">
    <property type="term" value="C:membrane"/>
    <property type="evidence" value="ECO:0007669"/>
    <property type="project" value="UniProtKB-SubCell"/>
</dbReference>
<dbReference type="InterPro" id="IPR004358">
    <property type="entry name" value="Sig_transdc_His_kin-like_C"/>
</dbReference>
<evidence type="ECO:0000256" key="7">
    <source>
        <dbReference type="ARBA" id="ARBA00022777"/>
    </source>
</evidence>
<dbReference type="SMART" id="SM00388">
    <property type="entry name" value="HisKA"/>
    <property type="match status" value="1"/>
</dbReference>
<evidence type="ECO:0000256" key="5">
    <source>
        <dbReference type="ARBA" id="ARBA00022679"/>
    </source>
</evidence>
<dbReference type="Gene3D" id="1.10.287.130">
    <property type="match status" value="1"/>
</dbReference>
<dbReference type="EC" id="2.7.13.3" evidence="3"/>
<comment type="caution">
    <text evidence="13">The sequence shown here is derived from an EMBL/GenBank/DDBJ whole genome shotgun (WGS) entry which is preliminary data.</text>
</comment>
<keyword evidence="9 11" id="KW-0472">Membrane</keyword>
<dbReference type="PANTHER" id="PTHR45436">
    <property type="entry name" value="SENSOR HISTIDINE KINASE YKOH"/>
    <property type="match status" value="1"/>
</dbReference>
<dbReference type="CDD" id="cd00082">
    <property type="entry name" value="HisKA"/>
    <property type="match status" value="1"/>
</dbReference>
<reference evidence="13 14" key="1">
    <citation type="submission" date="2019-03" db="EMBL/GenBank/DDBJ databases">
        <title>Primorskyibacter sp. SS33 isolated from sediments.</title>
        <authorList>
            <person name="Xunke S."/>
        </authorList>
    </citation>
    <scope>NUCLEOTIDE SEQUENCE [LARGE SCALE GENOMIC DNA]</scope>
    <source>
        <strain evidence="13 14">SS33</strain>
    </source>
</reference>
<dbReference type="RefSeq" id="WP_133397509.1">
    <property type="nucleotide sequence ID" value="NZ_SNAA01000015.1"/>
</dbReference>
<evidence type="ECO:0000256" key="2">
    <source>
        <dbReference type="ARBA" id="ARBA00004370"/>
    </source>
</evidence>
<evidence type="ECO:0000256" key="8">
    <source>
        <dbReference type="ARBA" id="ARBA00022989"/>
    </source>
</evidence>
<evidence type="ECO:0000256" key="6">
    <source>
        <dbReference type="ARBA" id="ARBA00022692"/>
    </source>
</evidence>
<dbReference type="EMBL" id="SNAA01000015">
    <property type="protein sequence ID" value="TDL77685.1"/>
    <property type="molecule type" value="Genomic_DNA"/>
</dbReference>
<keyword evidence="14" id="KW-1185">Reference proteome</keyword>
<feature type="coiled-coil region" evidence="10">
    <location>
        <begin position="215"/>
        <end position="242"/>
    </location>
</feature>
<dbReference type="InterPro" id="IPR003594">
    <property type="entry name" value="HATPase_dom"/>
</dbReference>
<dbReference type="PANTHER" id="PTHR45436:SF5">
    <property type="entry name" value="SENSOR HISTIDINE KINASE TRCS"/>
    <property type="match status" value="1"/>
</dbReference>
<dbReference type="Pfam" id="PF02518">
    <property type="entry name" value="HATPase_c"/>
    <property type="match status" value="1"/>
</dbReference>
<keyword evidence="8 11" id="KW-1133">Transmembrane helix</keyword>
<dbReference type="OrthoDB" id="9784218at2"/>
<dbReference type="PROSITE" id="PS50109">
    <property type="entry name" value="HIS_KIN"/>
    <property type="match status" value="1"/>
</dbReference>
<comment type="subcellular location">
    <subcellularLocation>
        <location evidence="2">Membrane</location>
    </subcellularLocation>
</comment>
<dbReference type="InterPro" id="IPR036097">
    <property type="entry name" value="HisK_dim/P_sf"/>
</dbReference>
<dbReference type="InterPro" id="IPR005467">
    <property type="entry name" value="His_kinase_dom"/>
</dbReference>
<feature type="domain" description="Histidine kinase" evidence="12">
    <location>
        <begin position="248"/>
        <end position="459"/>
    </location>
</feature>